<gene>
    <name evidence="1" type="ORF">FYK34_06220</name>
</gene>
<name>A0A5C1DHR6_9NEIS</name>
<evidence type="ECO:0000313" key="1">
    <source>
        <dbReference type="EMBL" id="QEL55188.1"/>
    </source>
</evidence>
<organism evidence="1 2">
    <name type="scientific">Chromobacterium paludis</name>
    <dbReference type="NCBI Taxonomy" id="2605945"/>
    <lineage>
        <taxon>Bacteria</taxon>
        <taxon>Pseudomonadati</taxon>
        <taxon>Pseudomonadota</taxon>
        <taxon>Betaproteobacteria</taxon>
        <taxon>Neisseriales</taxon>
        <taxon>Chromobacteriaceae</taxon>
        <taxon>Chromobacterium</taxon>
    </lineage>
</organism>
<dbReference type="KEGG" id="chrm:FYK34_06220"/>
<keyword evidence="2" id="KW-1185">Reference proteome</keyword>
<dbReference type="AlphaFoldDB" id="A0A5C1DHR6"/>
<reference evidence="1 2" key="1">
    <citation type="submission" date="2019-08" db="EMBL/GenBank/DDBJ databases">
        <title>Chromobacterium paludis, a novel bacterium isolated from a Maryland marsh pond.</title>
        <authorList>
            <person name="Blackburn M.B."/>
            <person name="Gundersen-Rindal D.E."/>
        </authorList>
    </citation>
    <scope>NUCLEOTIDE SEQUENCE [LARGE SCALE GENOMIC DNA]</scope>
    <source>
        <strain evidence="2">IIBBL 257-1</strain>
    </source>
</reference>
<dbReference type="RefSeq" id="WP_149295558.1">
    <property type="nucleotide sequence ID" value="NZ_CP043473.1"/>
</dbReference>
<sequence length="332" mass="37034">MDLVDTLRKKIIVLEEGEYIPGLRAVLLHIETAFRHLSRGQESDDDTAFTDAIYRTNQAFEGSIKEAYRVLAGQDPTKKRPYDIENYLEQNNIFRSRVLSQLTTYRTEWRNPSAHDYKLDFDESEAFLAIVSVSAFACLLLDQIAERLAYTRSQAEAEAQKLELAATLAQTMNADILVRVTELLTQFCAIHFPAAAGSSGKLTESQVIGALHGFLASAAPELMVQTEVLLNAEKHFRADLMITRGEERLVIEVKRRLMRQNYVNAVSQVEQYLLIGGIKRGILLFLPDSPSNMERLDSTVSVIDGQLVILTPEGSNLSLNGKSSILQPTVSG</sequence>
<accession>A0A5C1DHR6</accession>
<dbReference type="EMBL" id="CP043473">
    <property type="protein sequence ID" value="QEL55188.1"/>
    <property type="molecule type" value="Genomic_DNA"/>
</dbReference>
<proteinExistence type="predicted"/>
<evidence type="ECO:0000313" key="2">
    <source>
        <dbReference type="Proteomes" id="UP000322079"/>
    </source>
</evidence>
<protein>
    <submittedName>
        <fullName evidence="1">Uncharacterized protein</fullName>
    </submittedName>
</protein>
<dbReference type="Proteomes" id="UP000322079">
    <property type="component" value="Chromosome"/>
</dbReference>